<gene>
    <name evidence="2" type="ORF">C8D89_10848</name>
</gene>
<evidence type="ECO:0000313" key="3">
    <source>
        <dbReference type="Proteomes" id="UP000245639"/>
    </source>
</evidence>
<comment type="caution">
    <text evidence="2">The sequence shown here is derived from an EMBL/GenBank/DDBJ whole genome shotgun (WGS) entry which is preliminary data.</text>
</comment>
<feature type="region of interest" description="Disordered" evidence="1">
    <location>
        <begin position="159"/>
        <end position="182"/>
    </location>
</feature>
<proteinExistence type="predicted"/>
<dbReference type="AlphaFoldDB" id="A0A2U1F8D7"/>
<evidence type="ECO:0008006" key="4">
    <source>
        <dbReference type="Google" id="ProtNLM"/>
    </source>
</evidence>
<sequence length="182" mass="19081">MARYALGLVLKKSDPERALAQFDEAAELAASVRNFWWYGIALMEAAATRAVHADPATGVAALAVVLDHWDRVGDWTQQWLNLRYVVRLLVRVGADEDAVVLHHALVAAGKPSPLDARRLDHAAAALGDEGFAAAARRGSALTGSGAVALARARLAARCRSPGRPGRASSSVVGVVTSAPPSS</sequence>
<reference evidence="2 3" key="1">
    <citation type="submission" date="2018-04" db="EMBL/GenBank/DDBJ databases">
        <title>Genomic Encyclopedia of Type Strains, Phase IV (KMG-IV): sequencing the most valuable type-strain genomes for metagenomic binning, comparative biology and taxonomic classification.</title>
        <authorList>
            <person name="Goeker M."/>
        </authorList>
    </citation>
    <scope>NUCLEOTIDE SEQUENCE [LARGE SCALE GENOMIC DNA]</scope>
    <source>
        <strain evidence="2 3">DSM 45771</strain>
    </source>
</reference>
<organism evidence="2 3">
    <name type="scientific">Actinomycetospora cinnamomea</name>
    <dbReference type="NCBI Taxonomy" id="663609"/>
    <lineage>
        <taxon>Bacteria</taxon>
        <taxon>Bacillati</taxon>
        <taxon>Actinomycetota</taxon>
        <taxon>Actinomycetes</taxon>
        <taxon>Pseudonocardiales</taxon>
        <taxon>Pseudonocardiaceae</taxon>
        <taxon>Actinomycetospora</taxon>
    </lineage>
</organism>
<accession>A0A2U1F8D7</accession>
<protein>
    <recommendedName>
        <fullName evidence="4">Transcriptional activator</fullName>
    </recommendedName>
</protein>
<dbReference type="Proteomes" id="UP000245639">
    <property type="component" value="Unassembled WGS sequence"/>
</dbReference>
<evidence type="ECO:0000313" key="2">
    <source>
        <dbReference type="EMBL" id="PVZ08455.1"/>
    </source>
</evidence>
<evidence type="ECO:0000256" key="1">
    <source>
        <dbReference type="SAM" id="MobiDB-lite"/>
    </source>
</evidence>
<keyword evidence="3" id="KW-1185">Reference proteome</keyword>
<dbReference type="EMBL" id="QEKW01000008">
    <property type="protein sequence ID" value="PVZ08455.1"/>
    <property type="molecule type" value="Genomic_DNA"/>
</dbReference>
<name>A0A2U1F8D7_9PSEU</name>